<evidence type="ECO:0000256" key="2">
    <source>
        <dbReference type="SAM" id="SignalP"/>
    </source>
</evidence>
<evidence type="ECO:0000313" key="4">
    <source>
        <dbReference type="Proteomes" id="UP001107558"/>
    </source>
</evidence>
<accession>A0A9J6C3P5</accession>
<reference evidence="3" key="1">
    <citation type="submission" date="2021-03" db="EMBL/GenBank/DDBJ databases">
        <title>Chromosome level genome of the anhydrobiotic midge Polypedilum vanderplanki.</title>
        <authorList>
            <person name="Yoshida Y."/>
            <person name="Kikawada T."/>
            <person name="Gusev O."/>
        </authorList>
    </citation>
    <scope>NUCLEOTIDE SEQUENCE</scope>
    <source>
        <strain evidence="3">NIAS01</strain>
        <tissue evidence="3">Whole body or cell culture</tissue>
    </source>
</reference>
<keyword evidence="4" id="KW-1185">Reference proteome</keyword>
<feature type="compositionally biased region" description="Basic residues" evidence="1">
    <location>
        <begin position="135"/>
        <end position="146"/>
    </location>
</feature>
<evidence type="ECO:0000313" key="3">
    <source>
        <dbReference type="EMBL" id="KAG5676634.1"/>
    </source>
</evidence>
<comment type="caution">
    <text evidence="3">The sequence shown here is derived from an EMBL/GenBank/DDBJ whole genome shotgun (WGS) entry which is preliminary data.</text>
</comment>
<dbReference type="Proteomes" id="UP001107558">
    <property type="component" value="Chromosome 2"/>
</dbReference>
<feature type="compositionally biased region" description="Low complexity" evidence="1">
    <location>
        <begin position="110"/>
        <end position="134"/>
    </location>
</feature>
<feature type="signal peptide" evidence="2">
    <location>
        <begin position="1"/>
        <end position="21"/>
    </location>
</feature>
<feature type="compositionally biased region" description="Polar residues" evidence="1">
    <location>
        <begin position="77"/>
        <end position="101"/>
    </location>
</feature>
<keyword evidence="2" id="KW-0732">Signal</keyword>
<sequence>MNSFWIVLLIGTISLNIEVKGDDAAKTSSSDSELDQFKRMGDSFNGMTPSPTQIQQMQQMGQQFQQKFGQLPQGLQNGQFPQGLQNGQLPQFPQGLQSEQFPQFGPPTQKPNGQQQQQQGPAIPAITTPSSGTTKSKKIKQKPTPP</sequence>
<feature type="chain" id="PRO_5039893964" evidence="2">
    <location>
        <begin position="22"/>
        <end position="146"/>
    </location>
</feature>
<name>A0A9J6C3P5_POLVA</name>
<evidence type="ECO:0000256" key="1">
    <source>
        <dbReference type="SAM" id="MobiDB-lite"/>
    </source>
</evidence>
<protein>
    <submittedName>
        <fullName evidence="3">Uncharacterized protein</fullName>
    </submittedName>
</protein>
<dbReference type="AlphaFoldDB" id="A0A9J6C3P5"/>
<feature type="region of interest" description="Disordered" evidence="1">
    <location>
        <begin position="72"/>
        <end position="146"/>
    </location>
</feature>
<dbReference type="EMBL" id="JADBJN010000002">
    <property type="protein sequence ID" value="KAG5676634.1"/>
    <property type="molecule type" value="Genomic_DNA"/>
</dbReference>
<organism evidence="3 4">
    <name type="scientific">Polypedilum vanderplanki</name>
    <name type="common">Sleeping chironomid midge</name>
    <dbReference type="NCBI Taxonomy" id="319348"/>
    <lineage>
        <taxon>Eukaryota</taxon>
        <taxon>Metazoa</taxon>
        <taxon>Ecdysozoa</taxon>
        <taxon>Arthropoda</taxon>
        <taxon>Hexapoda</taxon>
        <taxon>Insecta</taxon>
        <taxon>Pterygota</taxon>
        <taxon>Neoptera</taxon>
        <taxon>Endopterygota</taxon>
        <taxon>Diptera</taxon>
        <taxon>Nematocera</taxon>
        <taxon>Chironomoidea</taxon>
        <taxon>Chironomidae</taxon>
        <taxon>Chironominae</taxon>
        <taxon>Polypedilum</taxon>
        <taxon>Polypedilum</taxon>
    </lineage>
</organism>
<proteinExistence type="predicted"/>
<gene>
    <name evidence="3" type="ORF">PVAND_006454</name>
</gene>